<keyword evidence="1 3" id="KW-0807">Transducer</keyword>
<dbReference type="PANTHER" id="PTHR32089">
    <property type="entry name" value="METHYL-ACCEPTING CHEMOTAXIS PROTEIN MCPB"/>
    <property type="match status" value="1"/>
</dbReference>
<comment type="caution">
    <text evidence="5">The sequence shown here is derived from an EMBL/GenBank/DDBJ whole genome shotgun (WGS) entry which is preliminary data.</text>
</comment>
<evidence type="ECO:0000313" key="6">
    <source>
        <dbReference type="Proteomes" id="UP001082703"/>
    </source>
</evidence>
<evidence type="ECO:0000256" key="1">
    <source>
        <dbReference type="ARBA" id="ARBA00023224"/>
    </source>
</evidence>
<gene>
    <name evidence="5" type="ORF">OUY18_11380</name>
</gene>
<dbReference type="Pfam" id="PF00015">
    <property type="entry name" value="MCPsignal"/>
    <property type="match status" value="1"/>
</dbReference>
<name>A0ABT4BY49_9FIRM</name>
<reference evidence="5 6" key="1">
    <citation type="submission" date="2022-11" db="EMBL/GenBank/DDBJ databases">
        <authorList>
            <person name="Caiyu Z."/>
        </authorList>
    </citation>
    <scope>NUCLEOTIDE SEQUENCE [LARGE SCALE GENOMIC DNA]</scope>
    <source>
        <strain evidence="5 6">YR-4</strain>
    </source>
</reference>
<evidence type="ECO:0000313" key="5">
    <source>
        <dbReference type="EMBL" id="MCY1714851.1"/>
    </source>
</evidence>
<dbReference type="EMBL" id="JAPOHA010000012">
    <property type="protein sequence ID" value="MCY1714851.1"/>
    <property type="molecule type" value="Genomic_DNA"/>
</dbReference>
<protein>
    <submittedName>
        <fullName evidence="5">Methyl-accepting chemotaxis protein</fullName>
    </submittedName>
</protein>
<keyword evidence="6" id="KW-1185">Reference proteome</keyword>
<dbReference type="Proteomes" id="UP001082703">
    <property type="component" value="Unassembled WGS sequence"/>
</dbReference>
<dbReference type="SUPFAM" id="SSF58104">
    <property type="entry name" value="Methyl-accepting chemotaxis protein (MCP) signaling domain"/>
    <property type="match status" value="1"/>
</dbReference>
<dbReference type="PRINTS" id="PR00260">
    <property type="entry name" value="CHEMTRNSDUCR"/>
</dbReference>
<dbReference type="PROSITE" id="PS50111">
    <property type="entry name" value="CHEMOTAXIS_TRANSDUC_2"/>
    <property type="match status" value="1"/>
</dbReference>
<proteinExistence type="inferred from homology"/>
<dbReference type="PANTHER" id="PTHR32089:SF112">
    <property type="entry name" value="LYSOZYME-LIKE PROTEIN-RELATED"/>
    <property type="match status" value="1"/>
</dbReference>
<comment type="similarity">
    <text evidence="2">Belongs to the methyl-accepting chemotaxis (MCP) protein family.</text>
</comment>
<dbReference type="InterPro" id="IPR004089">
    <property type="entry name" value="MCPsignal_dom"/>
</dbReference>
<evidence type="ECO:0000259" key="4">
    <source>
        <dbReference type="PROSITE" id="PS50111"/>
    </source>
</evidence>
<organism evidence="5 6">
    <name type="scientific">Caproiciproducens galactitolivorans</name>
    <dbReference type="NCBI Taxonomy" id="642589"/>
    <lineage>
        <taxon>Bacteria</taxon>
        <taxon>Bacillati</taxon>
        <taxon>Bacillota</taxon>
        <taxon>Clostridia</taxon>
        <taxon>Eubacteriales</taxon>
        <taxon>Acutalibacteraceae</taxon>
        <taxon>Caproiciproducens</taxon>
    </lineage>
</organism>
<sequence length="113" mass="12452">MLKSIERIADEIRILGINAAIEAARAGTSEKGFGVVAEEIRRLAQRSKDTAHNIEGMTSNIQNSVNRTIDYSNSTLEHAMDQTKFIGKINGSLRKLTDVYLERTSSANMGINI</sequence>
<dbReference type="Gene3D" id="1.10.287.950">
    <property type="entry name" value="Methyl-accepting chemotaxis protein"/>
    <property type="match status" value="1"/>
</dbReference>
<evidence type="ECO:0000256" key="3">
    <source>
        <dbReference type="PROSITE-ProRule" id="PRU00284"/>
    </source>
</evidence>
<dbReference type="InterPro" id="IPR004090">
    <property type="entry name" value="Chemotax_Me-accpt_rcpt"/>
</dbReference>
<feature type="domain" description="Methyl-accepting transducer" evidence="4">
    <location>
        <begin position="1"/>
        <end position="113"/>
    </location>
</feature>
<evidence type="ECO:0000256" key="2">
    <source>
        <dbReference type="ARBA" id="ARBA00029447"/>
    </source>
</evidence>
<accession>A0ABT4BY49</accession>